<dbReference type="InterPro" id="IPR011990">
    <property type="entry name" value="TPR-like_helical_dom_sf"/>
</dbReference>
<accession>A0ABS8IPE5</accession>
<dbReference type="Proteomes" id="UP001198701">
    <property type="component" value="Unassembled WGS sequence"/>
</dbReference>
<feature type="chain" id="PRO_5047409746" description="Tetratricopeptide repeat protein" evidence="1">
    <location>
        <begin position="27"/>
        <end position="384"/>
    </location>
</feature>
<keyword evidence="3" id="KW-1185">Reference proteome</keyword>
<gene>
    <name evidence="2" type="ORF">LMJ30_02160</name>
</gene>
<dbReference type="SUPFAM" id="SSF48452">
    <property type="entry name" value="TPR-like"/>
    <property type="match status" value="1"/>
</dbReference>
<keyword evidence="1" id="KW-0732">Signal</keyword>
<name>A0ABS8IPE5_9BURK</name>
<dbReference type="EMBL" id="JAJHPV010000004">
    <property type="protein sequence ID" value="MCC6069761.1"/>
    <property type="molecule type" value="Genomic_DNA"/>
</dbReference>
<sequence>MTSFTAKPLAAAVLAAALCAAPPAHADYPAALARLKASPAKDVTLHTVQAGLAAFSAARLPEANQHFDDALTVIEGMFADSQAAANARSLWYEEGAKEYKGEPYERAMAFYYRGLAYLVDADYENARASFRSGLMQDAFAEEQQNRSDFTSLMLLEGWTNQLLGSNGQARDAYDEAKRLRAGLPVPPAGANVLVIAELGGSPRKVGDGIDNQEIVYRGPKRTPERSLNVDIDGKAYKPQLIEDVYFQASSRGGRPIDRLIAGKASFKDTTGQIGMALTSIASESSVMMSAVGGTGGGRVMGGLAAVGAISSIISANVKPRADVRYWNNLPETIHAASFKHAGLPDKIGVTLFDEGGAPVQSDKLVINKWIDKNGNVLIWIKSRT</sequence>
<evidence type="ECO:0000313" key="2">
    <source>
        <dbReference type="EMBL" id="MCC6069761.1"/>
    </source>
</evidence>
<evidence type="ECO:0000313" key="3">
    <source>
        <dbReference type="Proteomes" id="UP001198701"/>
    </source>
</evidence>
<evidence type="ECO:0000256" key="1">
    <source>
        <dbReference type="SAM" id="SignalP"/>
    </source>
</evidence>
<comment type="caution">
    <text evidence="2">The sequence shown here is derived from an EMBL/GenBank/DDBJ whole genome shotgun (WGS) entry which is preliminary data.</text>
</comment>
<protein>
    <recommendedName>
        <fullName evidence="4">Tetratricopeptide repeat protein</fullName>
    </recommendedName>
</protein>
<proteinExistence type="predicted"/>
<dbReference type="RefSeq" id="WP_229430694.1">
    <property type="nucleotide sequence ID" value="NZ_JAJHPV010000004.1"/>
</dbReference>
<organism evidence="2 3">
    <name type="scientific">Massilia agrisoli</name>
    <dbReference type="NCBI Taxonomy" id="2892444"/>
    <lineage>
        <taxon>Bacteria</taxon>
        <taxon>Pseudomonadati</taxon>
        <taxon>Pseudomonadota</taxon>
        <taxon>Betaproteobacteria</taxon>
        <taxon>Burkholderiales</taxon>
        <taxon>Oxalobacteraceae</taxon>
        <taxon>Telluria group</taxon>
        <taxon>Massilia</taxon>
    </lineage>
</organism>
<reference evidence="2 3" key="1">
    <citation type="submission" date="2021-11" db="EMBL/GenBank/DDBJ databases">
        <authorList>
            <person name="Huq M.A."/>
        </authorList>
    </citation>
    <scope>NUCLEOTIDE SEQUENCE [LARGE SCALE GENOMIC DNA]</scope>
    <source>
        <strain evidence="2 3">MAHUQ-52</strain>
    </source>
</reference>
<feature type="signal peptide" evidence="1">
    <location>
        <begin position="1"/>
        <end position="26"/>
    </location>
</feature>
<evidence type="ECO:0008006" key="4">
    <source>
        <dbReference type="Google" id="ProtNLM"/>
    </source>
</evidence>